<organism evidence="1 2">
    <name type="scientific">Flaviramulus basaltis</name>
    <dbReference type="NCBI Taxonomy" id="369401"/>
    <lineage>
        <taxon>Bacteria</taxon>
        <taxon>Pseudomonadati</taxon>
        <taxon>Bacteroidota</taxon>
        <taxon>Flavobacteriia</taxon>
        <taxon>Flavobacteriales</taxon>
        <taxon>Flavobacteriaceae</taxon>
        <taxon>Flaviramulus</taxon>
    </lineage>
</organism>
<proteinExistence type="predicted"/>
<accession>A0A1K2IDP7</accession>
<dbReference type="NCBIfam" id="TIGR01200">
    <property type="entry name" value="GLPGLI"/>
    <property type="match status" value="1"/>
</dbReference>
<dbReference type="RefSeq" id="WP_072400624.1">
    <property type="nucleotide sequence ID" value="NZ_FPKV01000001.1"/>
</dbReference>
<reference evidence="1 2" key="1">
    <citation type="submission" date="2016-10" db="EMBL/GenBank/DDBJ databases">
        <authorList>
            <person name="de Groot N.N."/>
        </authorList>
    </citation>
    <scope>NUCLEOTIDE SEQUENCE [LARGE SCALE GENOMIC DNA]</scope>
    <source>
        <strain evidence="1 2">DSM 18180</strain>
    </source>
</reference>
<dbReference type="InterPro" id="IPR005901">
    <property type="entry name" value="GLPGLI"/>
</dbReference>
<dbReference type="OrthoDB" id="1440774at2"/>
<protein>
    <submittedName>
        <fullName evidence="1">GLPGLI family protein</fullName>
    </submittedName>
</protein>
<name>A0A1K2IDP7_9FLAO</name>
<dbReference type="Proteomes" id="UP000182544">
    <property type="component" value="Unassembled WGS sequence"/>
</dbReference>
<evidence type="ECO:0000313" key="2">
    <source>
        <dbReference type="Proteomes" id="UP000182544"/>
    </source>
</evidence>
<dbReference type="Pfam" id="PF09697">
    <property type="entry name" value="Porph_ging"/>
    <property type="match status" value="1"/>
</dbReference>
<dbReference type="EMBL" id="FPKV01000001">
    <property type="protein sequence ID" value="SFZ90556.1"/>
    <property type="molecule type" value="Genomic_DNA"/>
</dbReference>
<gene>
    <name evidence="1" type="ORF">SAMN05428642_1011006</name>
</gene>
<dbReference type="STRING" id="369401.SAMN05428642_1011006"/>
<evidence type="ECO:0000313" key="1">
    <source>
        <dbReference type="EMBL" id="SFZ90556.1"/>
    </source>
</evidence>
<sequence length="270" mass="31755">MKQLIYITTFMKNFLLYIFTISSFIFLNAQNTKAFVVNYDIYLNSDIPNIQNGKLLINSSKSESFFIISGFKRINDVNDINKNAEDNADLRIQMKSNKLRFVHVKPETDSLFSTSKYFSNNYLISESIPKIDWVLLDEEKNIDGFVVAKASATFRGRKYYAWYSTTYPLSFGPWKFNGLPGLIFEVYDETNTYRWIIKSIKKENDVPFNYNINEYNKISLKKYVEVKYNDDEITTFLKAKLPRGVKISSEEKGQRNDIELIYEWENNTKK</sequence>
<dbReference type="AlphaFoldDB" id="A0A1K2IDP7"/>
<keyword evidence="2" id="KW-1185">Reference proteome</keyword>